<reference evidence="1 2" key="1">
    <citation type="journal article" date="2021" name="DNA Res.">
        <title>Genome analysis of Candida subhashii reveals its hybrid nature and dual mitochondrial genome conformations.</title>
        <authorList>
            <person name="Mixao V."/>
            <person name="Hegedusova E."/>
            <person name="Saus E."/>
            <person name="Pryszcz L.P."/>
            <person name="Cillingova A."/>
            <person name="Nosek J."/>
            <person name="Gabaldon T."/>
        </authorList>
    </citation>
    <scope>NUCLEOTIDE SEQUENCE [LARGE SCALE GENOMIC DNA]</scope>
    <source>
        <strain evidence="1 2">CBS 10753</strain>
    </source>
</reference>
<dbReference type="RefSeq" id="XP_049266250.1">
    <property type="nucleotide sequence ID" value="XM_049408471.1"/>
</dbReference>
<gene>
    <name evidence="1" type="ORF">J8A68_000448</name>
</gene>
<sequence>MKSITTSIEINAPAAKVREFFLDYKNHKNWNPFLVNFEKYTNKSKEELLVGDRLKIDMKPKGNSSPMSMYPTVLVNDEYEFKWLGVLWFNWLFSGAHSFKFDKIDGNTTKLVQSEIFGGILIPLFNWMGIFEQTEGSFILLNEALKEQVESLD</sequence>
<protein>
    <recommendedName>
        <fullName evidence="3">SRPBCC domain-containing protein</fullName>
    </recommendedName>
</protein>
<comment type="caution">
    <text evidence="1">The sequence shown here is derived from an EMBL/GenBank/DDBJ whole genome shotgun (WGS) entry which is preliminary data.</text>
</comment>
<evidence type="ECO:0000313" key="2">
    <source>
        <dbReference type="Proteomes" id="UP000694255"/>
    </source>
</evidence>
<dbReference type="PANTHER" id="PTHR36166">
    <property type="entry name" value="CHROMOSOME 9, WHOLE GENOME SHOTGUN SEQUENCE"/>
    <property type="match status" value="1"/>
</dbReference>
<dbReference type="AlphaFoldDB" id="A0A8J5UMC6"/>
<name>A0A8J5UMC6_9ASCO</name>
<dbReference type="OrthoDB" id="509124at2759"/>
<dbReference type="GeneID" id="73467249"/>
<dbReference type="PANTHER" id="PTHR36166:SF1">
    <property type="entry name" value="SRPBCC DOMAIN-CONTAINING PROTEIN"/>
    <property type="match status" value="1"/>
</dbReference>
<evidence type="ECO:0008006" key="3">
    <source>
        <dbReference type="Google" id="ProtNLM"/>
    </source>
</evidence>
<proteinExistence type="predicted"/>
<accession>A0A8J5UMC6</accession>
<organism evidence="1 2">
    <name type="scientific">[Candida] subhashii</name>
    <dbReference type="NCBI Taxonomy" id="561895"/>
    <lineage>
        <taxon>Eukaryota</taxon>
        <taxon>Fungi</taxon>
        <taxon>Dikarya</taxon>
        <taxon>Ascomycota</taxon>
        <taxon>Saccharomycotina</taxon>
        <taxon>Pichiomycetes</taxon>
        <taxon>Debaryomycetaceae</taxon>
        <taxon>Spathaspora</taxon>
    </lineage>
</organism>
<dbReference type="CDD" id="cd07822">
    <property type="entry name" value="SRPBCC_4"/>
    <property type="match status" value="1"/>
</dbReference>
<evidence type="ECO:0000313" key="1">
    <source>
        <dbReference type="EMBL" id="KAG7666018.1"/>
    </source>
</evidence>
<keyword evidence="2" id="KW-1185">Reference proteome</keyword>
<dbReference type="EMBL" id="JAGSYN010000044">
    <property type="protein sequence ID" value="KAG7666018.1"/>
    <property type="molecule type" value="Genomic_DNA"/>
</dbReference>
<dbReference type="Proteomes" id="UP000694255">
    <property type="component" value="Unassembled WGS sequence"/>
</dbReference>
<dbReference type="InterPro" id="IPR019587">
    <property type="entry name" value="Polyketide_cyclase/dehydratase"/>
</dbReference>
<dbReference type="Pfam" id="PF10604">
    <property type="entry name" value="Polyketide_cyc2"/>
    <property type="match status" value="1"/>
</dbReference>